<dbReference type="Proteomes" id="UP000662373">
    <property type="component" value="Unassembled WGS sequence"/>
</dbReference>
<sequence>MNGRLYDPVVHRFLMPDNFVQDPLNTQNFDRYAYVLNNPLMYTDPSGEFIIAALIGAAIGIITNGINNSINGKGFFKGAGKAAFFGAIGGAAAFGIGQVAANIASTLGSAAFQSAAHFYTSGFLSVAQGGGFLSAALAGGISSRIGSFAGGLLKNASQVWKAVGIVGAGSVSGGVGSVIGGGNFWNGVRQGAISSGLNHTAHLIQQKTASSKLISKIEQAIEAQREAMLRFLASDPFNPVHDSFNAIDFNFSEYPYRSGILADNEYANLSGRMTIGGRKIEFNATYRARPENYVTYVKHIGSGATIFGQVLVNSFALTGSGSVVRLSIPNNANYQYIRDYIYK</sequence>
<dbReference type="Gene3D" id="2.180.10.10">
    <property type="entry name" value="RHS repeat-associated core"/>
    <property type="match status" value="1"/>
</dbReference>
<dbReference type="NCBIfam" id="TIGR03696">
    <property type="entry name" value="Rhs_assc_core"/>
    <property type="match status" value="1"/>
</dbReference>
<evidence type="ECO:0008006" key="4">
    <source>
        <dbReference type="Google" id="ProtNLM"/>
    </source>
</evidence>
<dbReference type="RefSeq" id="WP_199598273.1">
    <property type="nucleotide sequence ID" value="NZ_JAEHJZ010000012.1"/>
</dbReference>
<name>A0A934KTI4_9FLAO</name>
<protein>
    <recommendedName>
        <fullName evidence="4">RHS repeat-associated core domain-containing protein</fullName>
    </recommendedName>
</protein>
<organism evidence="2 3">
    <name type="scientific">Gelidibacter salicanalis</name>
    <dbReference type="NCBI Taxonomy" id="291193"/>
    <lineage>
        <taxon>Bacteria</taxon>
        <taxon>Pseudomonadati</taxon>
        <taxon>Bacteroidota</taxon>
        <taxon>Flavobacteriia</taxon>
        <taxon>Flavobacteriales</taxon>
        <taxon>Flavobacteriaceae</taxon>
        <taxon>Gelidibacter</taxon>
    </lineage>
</organism>
<feature type="transmembrane region" description="Helical" evidence="1">
    <location>
        <begin position="82"/>
        <end position="104"/>
    </location>
</feature>
<accession>A0A934KTI4</accession>
<feature type="transmembrane region" description="Helical" evidence="1">
    <location>
        <begin position="116"/>
        <end position="138"/>
    </location>
</feature>
<keyword evidence="1" id="KW-0812">Transmembrane</keyword>
<comment type="caution">
    <text evidence="2">The sequence shown here is derived from an EMBL/GenBank/DDBJ whole genome shotgun (WGS) entry which is preliminary data.</text>
</comment>
<dbReference type="InterPro" id="IPR022385">
    <property type="entry name" value="Rhs_assc_core"/>
</dbReference>
<gene>
    <name evidence="2" type="ORF">JEM65_07195</name>
</gene>
<dbReference type="AlphaFoldDB" id="A0A934KTI4"/>
<feature type="transmembrane region" description="Helical" evidence="1">
    <location>
        <begin position="49"/>
        <end position="70"/>
    </location>
</feature>
<proteinExistence type="predicted"/>
<keyword evidence="1" id="KW-0472">Membrane</keyword>
<evidence type="ECO:0000313" key="2">
    <source>
        <dbReference type="EMBL" id="MBJ7880437.1"/>
    </source>
</evidence>
<evidence type="ECO:0000256" key="1">
    <source>
        <dbReference type="SAM" id="Phobius"/>
    </source>
</evidence>
<reference evidence="2 3" key="1">
    <citation type="submission" date="2020-09" db="EMBL/GenBank/DDBJ databases">
        <title>Draft genome of Gelidibacter salicanalis PAMC21136.</title>
        <authorList>
            <person name="Park H."/>
        </authorList>
    </citation>
    <scope>NUCLEOTIDE SEQUENCE [LARGE SCALE GENOMIC DNA]</scope>
    <source>
        <strain evidence="2 3">PAMC21136</strain>
    </source>
</reference>
<dbReference type="EMBL" id="JAEHJZ010000012">
    <property type="protein sequence ID" value="MBJ7880437.1"/>
    <property type="molecule type" value="Genomic_DNA"/>
</dbReference>
<evidence type="ECO:0000313" key="3">
    <source>
        <dbReference type="Proteomes" id="UP000662373"/>
    </source>
</evidence>
<keyword evidence="3" id="KW-1185">Reference proteome</keyword>
<keyword evidence="1" id="KW-1133">Transmembrane helix</keyword>